<protein>
    <submittedName>
        <fullName evidence="1">Uncharacterized protein</fullName>
    </submittedName>
</protein>
<dbReference type="EMBL" id="CM056810">
    <property type="protein sequence ID" value="KAJ8646203.1"/>
    <property type="molecule type" value="Genomic_DNA"/>
</dbReference>
<name>A0ACC2ML33_PERAE</name>
<evidence type="ECO:0000313" key="2">
    <source>
        <dbReference type="Proteomes" id="UP001234297"/>
    </source>
</evidence>
<gene>
    <name evidence="1" type="ORF">MRB53_007951</name>
</gene>
<evidence type="ECO:0000313" key="1">
    <source>
        <dbReference type="EMBL" id="KAJ8646203.1"/>
    </source>
</evidence>
<sequence>MENTPHTRKRRRSSSEQPLQRIFTRSRFELFIHRTRSGRGRADPDCRRKFPVEVRWSPSSPRIPIEAQGPGNDCCNDSSLSFVKDLRTRRVFSPASVDGECSPEKKPKFQTDPDECEQRIDDRVDGLGEELMQTTSLGSDGKSFESGDVKRGVGFGGEGCYKEQIIENGMKAVSGGVDGLDCKSSEPGDGRREMESDGEDSYDEQKINNVIEEICGGVDGLSEMTQTPSPDSNCGGSKLSNVNREVGFDREAFLGDEKIDTGIEAIAIPCSINCSGEEWIQRTPPDGDIFCKSDVQEGGGNDREIHKIDVDISAENPSTIRIPEDNPSFNEGFDQSRKDATDTTIKSSQGRVPCSRLKLFQTPNSLSYRRLLPFLMGLAKDNASSLEIHPCRSLYPAKIKKTVGEKPHPPLLDSQSHLTDSGNGKTDTLCRQNQVDDLETPITETSVENRLDSLDEVQKETSLDGLSSTLTENQREKSNDVLETPLKQESKEKSIDALGTSPTEKLKEMSSGIHCLDGFATPPAYKSVEMCHAVSSSDPSTAECQIVESVEECVTETPTQNAPGNSITLHDPAMLMLPNLCTGTVLENSNQLQEYQKSQMGNTPHSRKRRRSSSKLPLQGIFTHTRLGPFIHRTQSSLSNCKHSFSAGTEIGKPPSSERIPFEGQRPGNNSFNDSSLISIRDLRTRRVLSPSLVDGDCSPEKKPKFQTDPDECGWHELGCDGKMFYKEQKIDDEVNGLGKELLQTLLSVSDGKSSEHGNARREMEFDGEDSYNEQNINSVIEEISGWVTGLDEMIQTTPPNSDCGSSKSINVQGEVGFDGEAFLGDKKTDRGIEAIPCGVNGTREEWIQMTPPDGDIFSKSDVQEGGGNDRLIHKIDVAGAAENPSFDEGFDQSRKDAADTMIKNRQGLVPCSRLKLYQTPNSLSYRRLLPFLMDLAKDNASSLEIHPCKSLYPAKLKKMVEESTHPQLLDSRSHLADSGSGKADILCGQNQVDDLETTITETSVDNRLDSLGSPPFEVPKESSLDGLSSFRTENQREKSTDVLETPLKRKSSIDALGISPTEKSKEMSSRTHCLDGFETTPASKSVEMCQAVSSSDASTAECQIIESLEERFSETPIQDAPGSSITLLDPAIQMLPDLCNGTITQLDQVMPETSCALDLSLDSIGYVIKTSLPDESLSTTPTCNGALSMECANNIQGRSDLPTKAEEKPVSALSTDAKPLESLNLQSQIEYSIHLETPVLPPVKGILKTHPQECRGLCMCPDCASFRLHAEKANEFSRKQMQDAEGVAVGLMKELSSLRSVMEKMITSGPGNVRDQAIVQPSQIEGFCRRASRAEELATDCLRNMTCDLNNHCRITTLQRPKVRFADNLEEKLLLKLQKEEGGFNNENFVSVSFRTGGPAPQLEYMEMETEEKGKTHPPGHETHSVHICHKCGWTFPNPHPSAKHRRAHKKVCGKIDGLQLICGKIDGLQLIYHEDKANSNGDVSDDDHHPSEGHNETSSSRTEVQGVKRSKEEVLYLNRLLFDSIEPIVVGLSDKGSEVRGEIMDARSSQVAEVTAVAAQEPDHDLENSTAESTVILQPNDLMQGSQIQNPYASKSETVDLDRGTHVQGRALPSTIGRSISDINAGSLVLEPETKAPPSEPVIPAYDNAGHSNIFTGEVVECSMTEIGPNLDAEGDDNNARAENPPSVCMLPDISTGDFSEIDSKLHKMGELTEMGVPSNLPNASIEDARAASSKDMVVDLKELDTYGQQNLQNEMSPTIHLASTETKGDEYQGGLVGTAKVPGGGLQVDSKQEVNVENQGDIDEGCDQPGKLEINPPSSTTEHILVQNVSETKPEFHEDNVIAPQKVSLTSSIDEAIGSTNILKHAVKQGADSGSMLVESIKMVDILTLHKQVQEDSIQVDETGSKSTQEEFIVYENGLDGDRIDGGPQFLGLDSDGCAVEGLHSDEQEVHPGTSNRESFSNKATNPIAMVVDSSKLGATGNHLEENKLDCSFGELEPHHGLAHEILPETLVDDAAGGSTSGSGVGSIVCNETAMDSGGYGAADKESRDDQRDYSQERTKARDSPSSTDIEKQVGQNDTDSRLSGDIHQELKSNQGSVVGLNQLDMKNPTSEEHACSSSLSLENCSSRHSAQGQGSDSHYHSVHEGGDDNILKHNSNASALAMDASVNSISQTDSIEGFWGSVSDVTVPPTRDATHAPTLLKAEAASNISIQTSTESSDAALKKGSSTSKEHHADSTELFEPPSFMTLVEPVKDINRQSASIESHFNQKPQSPNSPSQAGWFPSLTNVANDSQGRKKNEEIIAKVVNWSSGKTHTSLSRLLIEANLESKHKSQTAQEHAASMSPKSQVSKNTRPLGETTTENSTASTTKGVTNKEYNSPARLPITKKERRKIWVPFMCCSSIN</sequence>
<organism evidence="1 2">
    <name type="scientific">Persea americana</name>
    <name type="common">Avocado</name>
    <dbReference type="NCBI Taxonomy" id="3435"/>
    <lineage>
        <taxon>Eukaryota</taxon>
        <taxon>Viridiplantae</taxon>
        <taxon>Streptophyta</taxon>
        <taxon>Embryophyta</taxon>
        <taxon>Tracheophyta</taxon>
        <taxon>Spermatophyta</taxon>
        <taxon>Magnoliopsida</taxon>
        <taxon>Magnoliidae</taxon>
        <taxon>Laurales</taxon>
        <taxon>Lauraceae</taxon>
        <taxon>Persea</taxon>
    </lineage>
</organism>
<reference evidence="1 2" key="1">
    <citation type="journal article" date="2022" name="Hortic Res">
        <title>A haplotype resolved chromosomal level avocado genome allows analysis of novel avocado genes.</title>
        <authorList>
            <person name="Nath O."/>
            <person name="Fletcher S.J."/>
            <person name="Hayward A."/>
            <person name="Shaw L.M."/>
            <person name="Masouleh A.K."/>
            <person name="Furtado A."/>
            <person name="Henry R.J."/>
            <person name="Mitter N."/>
        </authorList>
    </citation>
    <scope>NUCLEOTIDE SEQUENCE [LARGE SCALE GENOMIC DNA]</scope>
    <source>
        <strain evidence="2">cv. Hass</strain>
    </source>
</reference>
<proteinExistence type="predicted"/>
<comment type="caution">
    <text evidence="1">The sequence shown here is derived from an EMBL/GenBank/DDBJ whole genome shotgun (WGS) entry which is preliminary data.</text>
</comment>
<accession>A0ACC2ML33</accession>
<dbReference type="Proteomes" id="UP001234297">
    <property type="component" value="Chromosome 2"/>
</dbReference>
<keyword evidence="2" id="KW-1185">Reference proteome</keyword>